<dbReference type="Proteomes" id="UP001152888">
    <property type="component" value="Unassembled WGS sequence"/>
</dbReference>
<dbReference type="PANTHER" id="PTHR35450:SF2">
    <property type="entry name" value="REVERSE TRANSCRIPTASE DOMAIN-CONTAINING PROTEIN"/>
    <property type="match status" value="1"/>
</dbReference>
<proteinExistence type="predicted"/>
<comment type="caution">
    <text evidence="2">The sequence shown here is derived from an EMBL/GenBank/DDBJ whole genome shotgun (WGS) entry which is preliminary data.</text>
</comment>
<dbReference type="AlphaFoldDB" id="A0A9P0QDF4"/>
<sequence>MEKKKKKENKQKKKTKKMKNRSRSRRLRMRKKSFDPEAKITPMQDLVRQWKAKPLHGRYRSRIEDNAIDTKASQGWLQSGNLFLETEGFIASIQDQVVPTKLYRKRIMHENVDDIRCRICGEKDEHIDHIVAGCSPLAPKQYLERHNDVAKILYQALAKKHLGETGTQPYYKYTPPPVIETETSRLYWNRKIITDRPIPNNIPDIVLTLKEERTTFIIDIAVPLPTNIQTTHAEKINKYLPLSDEIKRMWEMGNVSIIPVIIGATGEIPRKLHKSLEKLQLHPKIYLQLQKAALLGTCRTVRRVLGDENRIR</sequence>
<accession>A0A9P0QDF4</accession>
<reference evidence="2" key="1">
    <citation type="submission" date="2022-03" db="EMBL/GenBank/DDBJ databases">
        <authorList>
            <person name="Sayadi A."/>
        </authorList>
    </citation>
    <scope>NUCLEOTIDE SEQUENCE</scope>
</reference>
<evidence type="ECO:0000313" key="2">
    <source>
        <dbReference type="EMBL" id="CAH2017550.1"/>
    </source>
</evidence>
<evidence type="ECO:0008006" key="4">
    <source>
        <dbReference type="Google" id="ProtNLM"/>
    </source>
</evidence>
<organism evidence="2 3">
    <name type="scientific">Acanthoscelides obtectus</name>
    <name type="common">Bean weevil</name>
    <name type="synonym">Bruchus obtectus</name>
    <dbReference type="NCBI Taxonomy" id="200917"/>
    <lineage>
        <taxon>Eukaryota</taxon>
        <taxon>Metazoa</taxon>
        <taxon>Ecdysozoa</taxon>
        <taxon>Arthropoda</taxon>
        <taxon>Hexapoda</taxon>
        <taxon>Insecta</taxon>
        <taxon>Pterygota</taxon>
        <taxon>Neoptera</taxon>
        <taxon>Endopterygota</taxon>
        <taxon>Coleoptera</taxon>
        <taxon>Polyphaga</taxon>
        <taxon>Cucujiformia</taxon>
        <taxon>Chrysomeloidea</taxon>
        <taxon>Chrysomelidae</taxon>
        <taxon>Bruchinae</taxon>
        <taxon>Bruchini</taxon>
        <taxon>Acanthoscelides</taxon>
    </lineage>
</organism>
<feature type="compositionally biased region" description="Basic residues" evidence="1">
    <location>
        <begin position="1"/>
        <end position="31"/>
    </location>
</feature>
<protein>
    <recommendedName>
        <fullName evidence="4">Reverse transcriptase</fullName>
    </recommendedName>
</protein>
<dbReference type="PANTHER" id="PTHR35450">
    <property type="entry name" value="REVERSE TRANSCRIPTASE DOMAIN-CONTAINING PROTEIN"/>
    <property type="match status" value="1"/>
</dbReference>
<name>A0A9P0QDF4_ACAOB</name>
<dbReference type="OrthoDB" id="6772694at2759"/>
<evidence type="ECO:0000256" key="1">
    <source>
        <dbReference type="SAM" id="MobiDB-lite"/>
    </source>
</evidence>
<gene>
    <name evidence="2" type="ORF">ACAOBT_LOCUS36091</name>
</gene>
<dbReference type="EMBL" id="CAKOFQ010009334">
    <property type="protein sequence ID" value="CAH2017550.1"/>
    <property type="molecule type" value="Genomic_DNA"/>
</dbReference>
<keyword evidence="3" id="KW-1185">Reference proteome</keyword>
<evidence type="ECO:0000313" key="3">
    <source>
        <dbReference type="Proteomes" id="UP001152888"/>
    </source>
</evidence>
<feature type="region of interest" description="Disordered" evidence="1">
    <location>
        <begin position="1"/>
        <end position="35"/>
    </location>
</feature>